<gene>
    <name evidence="3" type="ORF">HMPREF3185_00440</name>
</gene>
<feature type="compositionally biased region" description="Polar residues" evidence="1">
    <location>
        <begin position="25"/>
        <end position="41"/>
    </location>
</feature>
<proteinExistence type="predicted"/>
<name>A0A134BCJ9_9PORP</name>
<comment type="caution">
    <text evidence="3">The sequence shown here is derived from an EMBL/GenBank/DDBJ whole genome shotgun (WGS) entry which is preliminary data.</text>
</comment>
<keyword evidence="4" id="KW-1185">Reference proteome</keyword>
<organism evidence="3 4">
    <name type="scientific">Porphyromonas somerae</name>
    <dbReference type="NCBI Taxonomy" id="322095"/>
    <lineage>
        <taxon>Bacteria</taxon>
        <taxon>Pseudomonadati</taxon>
        <taxon>Bacteroidota</taxon>
        <taxon>Bacteroidia</taxon>
        <taxon>Bacteroidales</taxon>
        <taxon>Porphyromonadaceae</taxon>
        <taxon>Porphyromonas</taxon>
    </lineage>
</organism>
<dbReference type="Proteomes" id="UP000070224">
    <property type="component" value="Unassembled WGS sequence"/>
</dbReference>
<evidence type="ECO:0000313" key="4">
    <source>
        <dbReference type="Proteomes" id="UP000070224"/>
    </source>
</evidence>
<dbReference type="AlphaFoldDB" id="A0A134BCJ9"/>
<reference evidence="4" key="1">
    <citation type="submission" date="2016-01" db="EMBL/GenBank/DDBJ databases">
        <authorList>
            <person name="Mitreva M."/>
            <person name="Pepin K.H."/>
            <person name="Mihindukulasuriya K.A."/>
            <person name="Fulton R."/>
            <person name="Fronick C."/>
            <person name="O'Laughlin M."/>
            <person name="Miner T."/>
            <person name="Herter B."/>
            <person name="Rosa B.A."/>
            <person name="Cordes M."/>
            <person name="Tomlinson C."/>
            <person name="Wollam A."/>
            <person name="Palsikar V.B."/>
            <person name="Mardis E.R."/>
            <person name="Wilson R.K."/>
        </authorList>
    </citation>
    <scope>NUCLEOTIDE SEQUENCE [LARGE SCALE GENOMIC DNA]</scope>
    <source>
        <strain evidence="4">KA00683</strain>
    </source>
</reference>
<evidence type="ECO:0008006" key="5">
    <source>
        <dbReference type="Google" id="ProtNLM"/>
    </source>
</evidence>
<accession>A0A134BCJ9</accession>
<dbReference type="STRING" id="322095.HMPREF3185_00440"/>
<dbReference type="PROSITE" id="PS51257">
    <property type="entry name" value="PROKAR_LIPOPROTEIN"/>
    <property type="match status" value="1"/>
</dbReference>
<dbReference type="PATRIC" id="fig|322095.3.peg.435"/>
<evidence type="ECO:0000256" key="1">
    <source>
        <dbReference type="SAM" id="MobiDB-lite"/>
    </source>
</evidence>
<feature type="region of interest" description="Disordered" evidence="1">
    <location>
        <begin position="22"/>
        <end position="41"/>
    </location>
</feature>
<dbReference type="RefSeq" id="WP_060934958.1">
    <property type="nucleotide sequence ID" value="NZ_KQ960419.1"/>
</dbReference>
<dbReference type="OrthoDB" id="8613168at2"/>
<keyword evidence="2" id="KW-0732">Signal</keyword>
<sequence length="162" mass="17600">MKANKILLGLALSLSALTACGGGQSEQSAQDSTAQPTTSVVANPDSLPYRIAENYFAAEDSLPATLTSEEELNRHLGMATTMADKPTEIDWQREFVIPIVLPATTISTEVLPVRLKKDAEGNLVLTYKVQRGEDLKTAEIRPFTAIIVSRDFLAPVRLEEAN</sequence>
<feature type="chain" id="PRO_5007462388" description="Lipoprotein" evidence="2">
    <location>
        <begin position="22"/>
        <end position="162"/>
    </location>
</feature>
<protein>
    <recommendedName>
        <fullName evidence="5">Lipoprotein</fullName>
    </recommendedName>
</protein>
<dbReference type="EMBL" id="LSDK01000030">
    <property type="protein sequence ID" value="KXB77683.1"/>
    <property type="molecule type" value="Genomic_DNA"/>
</dbReference>
<evidence type="ECO:0000256" key="2">
    <source>
        <dbReference type="SAM" id="SignalP"/>
    </source>
</evidence>
<feature type="signal peptide" evidence="2">
    <location>
        <begin position="1"/>
        <end position="21"/>
    </location>
</feature>
<evidence type="ECO:0000313" key="3">
    <source>
        <dbReference type="EMBL" id="KXB77683.1"/>
    </source>
</evidence>